<feature type="domain" description="5'-3' DNA helicase ZGRF1-like N-terminal" evidence="2">
    <location>
        <begin position="22"/>
        <end position="102"/>
    </location>
</feature>
<feature type="compositionally biased region" description="Polar residues" evidence="1">
    <location>
        <begin position="569"/>
        <end position="585"/>
    </location>
</feature>
<name>A0ABQ9NZ02_9PEZI</name>
<feature type="compositionally biased region" description="Basic and acidic residues" evidence="1">
    <location>
        <begin position="106"/>
        <end position="118"/>
    </location>
</feature>
<dbReference type="Proteomes" id="UP001172684">
    <property type="component" value="Unassembled WGS sequence"/>
</dbReference>
<feature type="region of interest" description="Disordered" evidence="1">
    <location>
        <begin position="256"/>
        <end position="515"/>
    </location>
</feature>
<evidence type="ECO:0000259" key="2">
    <source>
        <dbReference type="Pfam" id="PF10382"/>
    </source>
</evidence>
<dbReference type="PANTHER" id="PTHR28535">
    <property type="entry name" value="ZINC FINGER GRF-TYPE CONTAINING 1"/>
    <property type="match status" value="1"/>
</dbReference>
<feature type="compositionally biased region" description="Polar residues" evidence="1">
    <location>
        <begin position="420"/>
        <end position="437"/>
    </location>
</feature>
<organism evidence="3 4">
    <name type="scientific">Coniosporium apollinis</name>
    <dbReference type="NCBI Taxonomy" id="61459"/>
    <lineage>
        <taxon>Eukaryota</taxon>
        <taxon>Fungi</taxon>
        <taxon>Dikarya</taxon>
        <taxon>Ascomycota</taxon>
        <taxon>Pezizomycotina</taxon>
        <taxon>Dothideomycetes</taxon>
        <taxon>Dothideomycetes incertae sedis</taxon>
        <taxon>Coniosporium</taxon>
    </lineage>
</organism>
<evidence type="ECO:0000256" key="1">
    <source>
        <dbReference type="SAM" id="MobiDB-lite"/>
    </source>
</evidence>
<dbReference type="InterPro" id="IPR018838">
    <property type="entry name" value="ZGRF1-like_N"/>
</dbReference>
<dbReference type="Pfam" id="PF10382">
    <property type="entry name" value="ZGRF1-like_N"/>
    <property type="match status" value="1"/>
</dbReference>
<dbReference type="PANTHER" id="PTHR28535:SF1">
    <property type="entry name" value="PROTEIN ZGRF1"/>
    <property type="match status" value="1"/>
</dbReference>
<dbReference type="EMBL" id="JAPDRL010000015">
    <property type="protein sequence ID" value="KAJ9666948.1"/>
    <property type="molecule type" value="Genomic_DNA"/>
</dbReference>
<reference evidence="3" key="1">
    <citation type="submission" date="2022-10" db="EMBL/GenBank/DDBJ databases">
        <title>Culturing micro-colonial fungi from biological soil crusts in the Mojave desert and describing Neophaeococcomyces mojavensis, and introducing the new genera and species Taxawa tesnikishii.</title>
        <authorList>
            <person name="Kurbessoian T."/>
            <person name="Stajich J.E."/>
        </authorList>
    </citation>
    <scope>NUCLEOTIDE SEQUENCE</scope>
    <source>
        <strain evidence="3">TK_1</strain>
    </source>
</reference>
<feature type="compositionally biased region" description="Low complexity" evidence="1">
    <location>
        <begin position="593"/>
        <end position="607"/>
    </location>
</feature>
<feature type="compositionally biased region" description="Polar residues" evidence="1">
    <location>
        <begin position="310"/>
        <end position="320"/>
    </location>
</feature>
<accession>A0ABQ9NZ02</accession>
<evidence type="ECO:0000313" key="3">
    <source>
        <dbReference type="EMBL" id="KAJ9666948.1"/>
    </source>
</evidence>
<feature type="region of interest" description="Disordered" evidence="1">
    <location>
        <begin position="173"/>
        <end position="244"/>
    </location>
</feature>
<feature type="compositionally biased region" description="Polar residues" evidence="1">
    <location>
        <begin position="352"/>
        <end position="400"/>
    </location>
</feature>
<keyword evidence="4" id="KW-1185">Reference proteome</keyword>
<sequence length="668" mass="71861">MSTAVYSTPSLSVPPSQNTAPVIEFRCLYTHDVRRKQKRWQDGFLRFHTFNKRVMVYDIPRNYVGDHHWKQGAQLQEGDEVTLDKGVLVEVGEVVGTTETDLSPLFERKPKETPEKAGEASPAKAASSIRSAVGLAPPPLRHRSLNTLLGTPRGSLGRAILPTTSPYEARQGALENDCGDGPAAKRQRTGGNSTYTGWDVLRTTKASGSGSRKETPLWAKTSDARKGRIAGPAISKVKPPAGQARLAVKEVVDITSDPDDNFSDMTLPGTPIVASKPRLPVVSPKHMADAHPPRPSHRKAEQRIPRVPNGLTQRSSSPLLNKNDKPTAEPRSRPLPSTPPAQEDSRLPSSPPVSTTNKIHAVQNTIDKGASTTSSPTLRAANSLNASADSKQVESASNPRTKALRLSAVAPRKKMLLCETRSNPRQATSNSNLQFPTEKSRGGSPRDGSVARPGTPEWDFDFGVADERSASAATTAVSRNAGVANPRSIAKPTRKNVSRSDIPDKPPPDDLTTTAFDEMALVHGKMDERLTAASTRVKSALPRAGVRPGARPADGPRSRSPFRRVLSENDATLNPPNPSPGTASSEPAPAVNKTRATATKATAPPKRQLQRWKSLADAAPVRRVPTPPPPIVEDTDVGPWSTEAFDLFDWRPPNKDAEGNVIAAFPKS</sequence>
<gene>
    <name evidence="3" type="ORF">H2201_002781</name>
</gene>
<comment type="caution">
    <text evidence="3">The sequence shown here is derived from an EMBL/GenBank/DDBJ whole genome shotgun (WGS) entry which is preliminary data.</text>
</comment>
<feature type="compositionally biased region" description="Basic and acidic residues" evidence="1">
    <location>
        <begin position="322"/>
        <end position="332"/>
    </location>
</feature>
<feature type="region of interest" description="Disordered" evidence="1">
    <location>
        <begin position="530"/>
        <end position="638"/>
    </location>
</feature>
<proteinExistence type="predicted"/>
<protein>
    <recommendedName>
        <fullName evidence="2">5'-3' DNA helicase ZGRF1-like N-terminal domain-containing protein</fullName>
    </recommendedName>
</protein>
<feature type="region of interest" description="Disordered" evidence="1">
    <location>
        <begin position="100"/>
        <end position="129"/>
    </location>
</feature>
<dbReference type="InterPro" id="IPR052800">
    <property type="entry name" value="DNA_Repair_Helicase_ZGRF1"/>
</dbReference>
<feature type="compositionally biased region" description="Basic and acidic residues" evidence="1">
    <location>
        <begin position="286"/>
        <end position="304"/>
    </location>
</feature>
<evidence type="ECO:0000313" key="4">
    <source>
        <dbReference type="Proteomes" id="UP001172684"/>
    </source>
</evidence>